<evidence type="ECO:0000313" key="2">
    <source>
        <dbReference type="EMBL" id="KAF8793624.1"/>
    </source>
</evidence>
<sequence length="92" mass="9265">MPRSLDKHGAVTETTAGPLSIQVSCEWGHVVSGPGGAVGTTSAPMVRVQEIGQVGENYSLPFSARPLPPCRAPSPNCQSGADSTMNSGASAG</sequence>
<gene>
    <name evidence="2" type="ORF">HNY73_001676</name>
</gene>
<proteinExistence type="predicted"/>
<reference evidence="2" key="2">
    <citation type="submission" date="2020-06" db="EMBL/GenBank/DDBJ databases">
        <authorList>
            <person name="Sheffer M."/>
        </authorList>
    </citation>
    <scope>NUCLEOTIDE SEQUENCE</scope>
</reference>
<comment type="caution">
    <text evidence="2">The sequence shown here is derived from an EMBL/GenBank/DDBJ whole genome shotgun (WGS) entry which is preliminary data.</text>
</comment>
<evidence type="ECO:0000313" key="3">
    <source>
        <dbReference type="Proteomes" id="UP000807504"/>
    </source>
</evidence>
<accession>A0A8T0FR23</accession>
<feature type="region of interest" description="Disordered" evidence="1">
    <location>
        <begin position="69"/>
        <end position="92"/>
    </location>
</feature>
<dbReference type="Proteomes" id="UP000807504">
    <property type="component" value="Unassembled WGS sequence"/>
</dbReference>
<dbReference type="AlphaFoldDB" id="A0A8T0FR23"/>
<reference evidence="2" key="1">
    <citation type="journal article" date="2020" name="bioRxiv">
        <title>Chromosome-level reference genome of the European wasp spider Argiope bruennichi: a resource for studies on range expansion and evolutionary adaptation.</title>
        <authorList>
            <person name="Sheffer M.M."/>
            <person name="Hoppe A."/>
            <person name="Krehenwinkel H."/>
            <person name="Uhl G."/>
            <person name="Kuss A.W."/>
            <person name="Jensen L."/>
            <person name="Jensen C."/>
            <person name="Gillespie R.G."/>
            <person name="Hoff K.J."/>
            <person name="Prost S."/>
        </authorList>
    </citation>
    <scope>NUCLEOTIDE SEQUENCE</scope>
</reference>
<dbReference type="EMBL" id="JABXBU010000002">
    <property type="protein sequence ID" value="KAF8793624.1"/>
    <property type="molecule type" value="Genomic_DNA"/>
</dbReference>
<evidence type="ECO:0000256" key="1">
    <source>
        <dbReference type="SAM" id="MobiDB-lite"/>
    </source>
</evidence>
<keyword evidence="3" id="KW-1185">Reference proteome</keyword>
<protein>
    <submittedName>
        <fullName evidence="2">Uncharacterized protein</fullName>
    </submittedName>
</protein>
<name>A0A8T0FR23_ARGBR</name>
<organism evidence="2 3">
    <name type="scientific">Argiope bruennichi</name>
    <name type="common">Wasp spider</name>
    <name type="synonym">Aranea bruennichi</name>
    <dbReference type="NCBI Taxonomy" id="94029"/>
    <lineage>
        <taxon>Eukaryota</taxon>
        <taxon>Metazoa</taxon>
        <taxon>Ecdysozoa</taxon>
        <taxon>Arthropoda</taxon>
        <taxon>Chelicerata</taxon>
        <taxon>Arachnida</taxon>
        <taxon>Araneae</taxon>
        <taxon>Araneomorphae</taxon>
        <taxon>Entelegynae</taxon>
        <taxon>Araneoidea</taxon>
        <taxon>Araneidae</taxon>
        <taxon>Argiope</taxon>
    </lineage>
</organism>
<feature type="compositionally biased region" description="Polar residues" evidence="1">
    <location>
        <begin position="75"/>
        <end position="92"/>
    </location>
</feature>